<dbReference type="CDD" id="cd00009">
    <property type="entry name" value="AAA"/>
    <property type="match status" value="1"/>
</dbReference>
<dbReference type="SUPFAM" id="SSF52540">
    <property type="entry name" value="P-loop containing nucleoside triphosphate hydrolases"/>
    <property type="match status" value="1"/>
</dbReference>
<evidence type="ECO:0000256" key="4">
    <source>
        <dbReference type="ARBA" id="ARBA00022705"/>
    </source>
</evidence>
<dbReference type="GO" id="GO:0003677">
    <property type="term" value="F:DNA binding"/>
    <property type="evidence" value="ECO:0007669"/>
    <property type="project" value="InterPro"/>
</dbReference>
<keyword evidence="6" id="KW-0067">ATP-binding</keyword>
<evidence type="ECO:0000256" key="1">
    <source>
        <dbReference type="ARBA" id="ARBA00002393"/>
    </source>
</evidence>
<dbReference type="GO" id="GO:0016887">
    <property type="term" value="F:ATP hydrolysis activity"/>
    <property type="evidence" value="ECO:0007669"/>
    <property type="project" value="InterPro"/>
</dbReference>
<dbReference type="GO" id="GO:0006261">
    <property type="term" value="P:DNA-templated DNA replication"/>
    <property type="evidence" value="ECO:0007669"/>
    <property type="project" value="TreeGrafter"/>
</dbReference>
<dbReference type="GO" id="GO:0005524">
    <property type="term" value="F:ATP binding"/>
    <property type="evidence" value="ECO:0007669"/>
    <property type="project" value="UniProtKB-KW"/>
</dbReference>
<sequence length="448" mass="50313">MADPRLCIQNQLNFLKFYFKSITLAHNIPLAERLRPKTLDEVLGQEHLTGEKGTIRKMLENDTLNSLILWGPPGTGKTTLAEIISEKSGRKFFKLSAVSSGVKDVRDVIEDAKKQNLFSGKSPILFIDEIHRFNKSQQDSLLHAVEKGWVVLIGATTENPSFEVVSALLSRSQVYILKALSYEKLEELIEIAVTRFNKDANSDFIIRQKEAFIQYSGGDGRKLINSVELVLNQFKNSGKHEIDNDDVMSVLQETMALYDKNGEQHYDIISAFIKSMRGSDPNGAVYWLARMIAGGEDIKFIARRMLILASEDIGLANPNALVIANNCFQAINVIGNPEARILLSETAIYLAVSPKSNSAYAAINEALAFVKKTGNLPVPLHLRNAPTKLMKDLDYGKEYKYAHSFEGNFVDQEFLPEEIKDVKFYEPGNNATEKKIGDELKKKWSNKY</sequence>
<dbReference type="EMBL" id="LR215974">
    <property type="protein sequence ID" value="VFB02958.1"/>
    <property type="molecule type" value="Genomic_DNA"/>
</dbReference>
<dbReference type="Gene3D" id="1.20.272.10">
    <property type="match status" value="1"/>
</dbReference>
<dbReference type="PANTHER" id="PTHR13779">
    <property type="entry name" value="WERNER HELICASE-INTERACTING PROTEIN 1 FAMILY MEMBER"/>
    <property type="match status" value="1"/>
</dbReference>
<dbReference type="PANTHER" id="PTHR13779:SF7">
    <property type="entry name" value="ATPASE WRNIP1"/>
    <property type="match status" value="1"/>
</dbReference>
<evidence type="ECO:0000256" key="5">
    <source>
        <dbReference type="ARBA" id="ARBA00022741"/>
    </source>
</evidence>
<dbReference type="Pfam" id="PF12002">
    <property type="entry name" value="MgsA_C"/>
    <property type="match status" value="1"/>
</dbReference>
<dbReference type="FunFam" id="1.20.272.10:FF:000001">
    <property type="entry name" value="Putative AAA family ATPase"/>
    <property type="match status" value="1"/>
</dbReference>
<dbReference type="CDD" id="cd18139">
    <property type="entry name" value="HLD_clamp_RarA"/>
    <property type="match status" value="1"/>
</dbReference>
<dbReference type="SUPFAM" id="SSF48019">
    <property type="entry name" value="post-AAA+ oligomerization domain-like"/>
    <property type="match status" value="1"/>
</dbReference>
<dbReference type="GO" id="GO:0008047">
    <property type="term" value="F:enzyme activator activity"/>
    <property type="evidence" value="ECO:0007669"/>
    <property type="project" value="TreeGrafter"/>
</dbReference>
<dbReference type="SMART" id="SM00382">
    <property type="entry name" value="AAA"/>
    <property type="match status" value="1"/>
</dbReference>
<keyword evidence="4" id="KW-0235">DNA replication</keyword>
<evidence type="ECO:0000256" key="6">
    <source>
        <dbReference type="ARBA" id="ARBA00022840"/>
    </source>
</evidence>
<dbReference type="InterPro" id="IPR021886">
    <property type="entry name" value="MgsA_C"/>
</dbReference>
<dbReference type="GO" id="GO:0000731">
    <property type="term" value="P:DNA synthesis involved in DNA repair"/>
    <property type="evidence" value="ECO:0007669"/>
    <property type="project" value="TreeGrafter"/>
</dbReference>
<dbReference type="Gene3D" id="3.40.50.300">
    <property type="entry name" value="P-loop containing nucleotide triphosphate hydrolases"/>
    <property type="match status" value="1"/>
</dbReference>
<evidence type="ECO:0000256" key="2">
    <source>
        <dbReference type="ARBA" id="ARBA00008959"/>
    </source>
</evidence>
<evidence type="ECO:0000256" key="3">
    <source>
        <dbReference type="ARBA" id="ARBA00020776"/>
    </source>
</evidence>
<comment type="function">
    <text evidence="1">DNA-dependent ATPase that plays important roles in cellular responses to stalled DNA replication processes.</text>
</comment>
<dbReference type="InterPro" id="IPR003593">
    <property type="entry name" value="AAA+_ATPase"/>
</dbReference>
<dbReference type="Proteomes" id="UP000290013">
    <property type="component" value="Chromosome"/>
</dbReference>
<dbReference type="InterPro" id="IPR027417">
    <property type="entry name" value="P-loop_NTPase"/>
</dbReference>
<accession>A0A4U8WJN3</accession>
<dbReference type="KEGG" id="ctai:NCTC12078_00944"/>
<evidence type="ECO:0000313" key="8">
    <source>
        <dbReference type="EMBL" id="VFB02958.1"/>
    </source>
</evidence>
<protein>
    <recommendedName>
        <fullName evidence="3">Replication-associated recombination protein A</fullName>
    </recommendedName>
</protein>
<dbReference type="PRINTS" id="PR00830">
    <property type="entry name" value="ENDOLAPTASE"/>
</dbReference>
<dbReference type="FunFam" id="3.40.50.300:FF:000137">
    <property type="entry name" value="Replication-associated recombination protein A"/>
    <property type="match status" value="1"/>
</dbReference>
<proteinExistence type="inferred from homology"/>
<name>A0A4U8WJN3_9FLAO</name>
<dbReference type="InterPro" id="IPR008921">
    <property type="entry name" value="DNA_pol3_clamp-load_cplx_C"/>
</dbReference>
<dbReference type="GO" id="GO:0017116">
    <property type="term" value="F:single-stranded DNA helicase activity"/>
    <property type="evidence" value="ECO:0007669"/>
    <property type="project" value="TreeGrafter"/>
</dbReference>
<feature type="domain" description="AAA+ ATPase" evidence="7">
    <location>
        <begin position="63"/>
        <end position="180"/>
    </location>
</feature>
<reference evidence="8 9" key="1">
    <citation type="submission" date="2019-02" db="EMBL/GenBank/DDBJ databases">
        <authorList>
            <consortium name="Pathogen Informatics"/>
        </authorList>
    </citation>
    <scope>NUCLEOTIDE SEQUENCE [LARGE SCALE GENOMIC DNA]</scope>
    <source>
        <strain evidence="8 9">3012STDY6944375</strain>
    </source>
</reference>
<dbReference type="Pfam" id="PF16193">
    <property type="entry name" value="AAA_assoc_2"/>
    <property type="match status" value="1"/>
</dbReference>
<dbReference type="InterPro" id="IPR003959">
    <property type="entry name" value="ATPase_AAA_core"/>
</dbReference>
<evidence type="ECO:0000313" key="9">
    <source>
        <dbReference type="Proteomes" id="UP000290013"/>
    </source>
</evidence>
<organism evidence="8 9">
    <name type="scientific">Chryseobacterium taihuense</name>
    <dbReference type="NCBI Taxonomy" id="1141221"/>
    <lineage>
        <taxon>Bacteria</taxon>
        <taxon>Pseudomonadati</taxon>
        <taxon>Bacteroidota</taxon>
        <taxon>Flavobacteriia</taxon>
        <taxon>Flavobacteriales</taxon>
        <taxon>Weeksellaceae</taxon>
        <taxon>Chryseobacterium group</taxon>
        <taxon>Chryseobacterium</taxon>
    </lineage>
</organism>
<evidence type="ECO:0000259" key="7">
    <source>
        <dbReference type="SMART" id="SM00382"/>
    </source>
</evidence>
<comment type="similarity">
    <text evidence="2">Belongs to the AAA ATPase family. RarA/MGS1/WRNIP1 subfamily.</text>
</comment>
<keyword evidence="5" id="KW-0547">Nucleotide-binding</keyword>
<dbReference type="AlphaFoldDB" id="A0A4U8WJN3"/>
<dbReference type="InterPro" id="IPR032423">
    <property type="entry name" value="AAA_assoc_2"/>
</dbReference>
<dbReference type="InterPro" id="IPR051314">
    <property type="entry name" value="AAA_ATPase_RarA/MGS1/WRNIP1"/>
</dbReference>
<dbReference type="Gene3D" id="1.10.3710.10">
    <property type="entry name" value="DNA polymerase III clamp loader subunits, C-terminal domain"/>
    <property type="match status" value="1"/>
</dbReference>
<gene>
    <name evidence="8" type="primary">rarA</name>
    <name evidence="8" type="ORF">NCTC12078_00944</name>
</gene>
<dbReference type="Pfam" id="PF00004">
    <property type="entry name" value="AAA"/>
    <property type="match status" value="1"/>
</dbReference>
<dbReference type="FunFam" id="1.10.3710.10:FF:000004">
    <property type="entry name" value="Putative ATPase, AAA family"/>
    <property type="match status" value="1"/>
</dbReference>